<proteinExistence type="predicted"/>
<accession>A0A437NYS4</accession>
<evidence type="ECO:0000256" key="1">
    <source>
        <dbReference type="SAM" id="Phobius"/>
    </source>
</evidence>
<name>A0A437NYS4_9HYPH</name>
<feature type="transmembrane region" description="Helical" evidence="1">
    <location>
        <begin position="336"/>
        <end position="357"/>
    </location>
</feature>
<dbReference type="InterPro" id="IPR012830">
    <property type="entry name" value="Citrate_utilization_prot_B"/>
</dbReference>
<keyword evidence="3" id="KW-1185">Reference proteome</keyword>
<evidence type="ECO:0000313" key="2">
    <source>
        <dbReference type="EMBL" id="RVU15176.1"/>
    </source>
</evidence>
<dbReference type="EMBL" id="SACP01000023">
    <property type="protein sequence ID" value="RVU15176.1"/>
    <property type="molecule type" value="Genomic_DNA"/>
</dbReference>
<feature type="transmembrane region" description="Helical" evidence="1">
    <location>
        <begin position="238"/>
        <end position="259"/>
    </location>
</feature>
<reference evidence="2 3" key="1">
    <citation type="submission" date="2019-01" db="EMBL/GenBank/DDBJ databases">
        <authorList>
            <person name="Chen W.-M."/>
        </authorList>
    </citation>
    <scope>NUCLEOTIDE SEQUENCE [LARGE SCALE GENOMIC DNA]</scope>
    <source>
        <strain evidence="2 3">TER-1</strain>
    </source>
</reference>
<dbReference type="AlphaFoldDB" id="A0A437NYS4"/>
<feature type="transmembrane region" description="Helical" evidence="1">
    <location>
        <begin position="162"/>
        <end position="184"/>
    </location>
</feature>
<protein>
    <submittedName>
        <fullName evidence="2">Tricarballylate utilization 4Fe-4S protein TcuB</fullName>
    </submittedName>
</protein>
<dbReference type="InterPro" id="IPR036197">
    <property type="entry name" value="NarG-like_sf"/>
</dbReference>
<keyword evidence="1" id="KW-0472">Membrane</keyword>
<comment type="caution">
    <text evidence="2">The sequence shown here is derived from an EMBL/GenBank/DDBJ whole genome shotgun (WGS) entry which is preliminary data.</text>
</comment>
<gene>
    <name evidence="2" type="primary">tcuB</name>
    <name evidence="2" type="ORF">EOE48_20415</name>
</gene>
<sequence>MLATETKTSGTTAHHASPALAEADRLMTVCNSCRYCEGLCAVFPAMETRRSFADGDLNYLANLCHGCGACFYDCQFSPPHAFDVNVPRVLAQVRNESYAHYAWPRALAPLFARNGTAVALVAAGSVAAFLFGFMAFNDPAVMFGRQIGEGAFYRLMPHTTMALLFGAAFLYALIALGLGLLAFWRDIGETRRTLHDAGYNWQATQDALRLRYLDGGGAGCMNRDGDPAKDRRRLYHHLTFYGFMLCFASTSVATLYHYLFGREAPYPWWDLPVVLGTLGGIGIVVGPLGLLRAKAERDPAMRAPEGRGMETAFTLMLLALGVTGLALLVLRATPLMGTLLAVHLGAVFGFFVTMPYGKFVHGLYRYLALVRFARERKALHGPSPSAKRALAKPA</sequence>
<dbReference type="RefSeq" id="WP_127732583.1">
    <property type="nucleotide sequence ID" value="NZ_SACP01000023.1"/>
</dbReference>
<dbReference type="NCBIfam" id="TIGR02484">
    <property type="entry name" value="CitB"/>
    <property type="match status" value="1"/>
</dbReference>
<feature type="transmembrane region" description="Helical" evidence="1">
    <location>
        <begin position="115"/>
        <end position="136"/>
    </location>
</feature>
<dbReference type="Proteomes" id="UP000286997">
    <property type="component" value="Unassembled WGS sequence"/>
</dbReference>
<keyword evidence="1" id="KW-1133">Transmembrane helix</keyword>
<dbReference type="SUPFAM" id="SSF54862">
    <property type="entry name" value="4Fe-4S ferredoxins"/>
    <property type="match status" value="1"/>
</dbReference>
<dbReference type="SUPFAM" id="SSF103501">
    <property type="entry name" value="Respiratory nitrate reductase 1 gamma chain"/>
    <property type="match status" value="1"/>
</dbReference>
<dbReference type="OrthoDB" id="9765258at2"/>
<feature type="transmembrane region" description="Helical" evidence="1">
    <location>
        <begin position="312"/>
        <end position="330"/>
    </location>
</feature>
<feature type="transmembrane region" description="Helical" evidence="1">
    <location>
        <begin position="271"/>
        <end position="291"/>
    </location>
</feature>
<organism evidence="2 3">
    <name type="scientific">Methylobacterium oryzihabitans</name>
    <dbReference type="NCBI Taxonomy" id="2499852"/>
    <lineage>
        <taxon>Bacteria</taxon>
        <taxon>Pseudomonadati</taxon>
        <taxon>Pseudomonadota</taxon>
        <taxon>Alphaproteobacteria</taxon>
        <taxon>Hyphomicrobiales</taxon>
        <taxon>Methylobacteriaceae</taxon>
        <taxon>Methylobacterium</taxon>
    </lineage>
</organism>
<evidence type="ECO:0000313" key="3">
    <source>
        <dbReference type="Proteomes" id="UP000286997"/>
    </source>
</evidence>
<keyword evidence="1" id="KW-0812">Transmembrane</keyword>